<reference evidence="1" key="1">
    <citation type="submission" date="2021-06" db="EMBL/GenBank/DDBJ databases">
        <authorList>
            <person name="Kallberg Y."/>
            <person name="Tangrot J."/>
            <person name="Rosling A."/>
        </authorList>
    </citation>
    <scope>NUCLEOTIDE SEQUENCE</scope>
    <source>
        <strain evidence="1">CL356</strain>
    </source>
</reference>
<name>A0ACA9Q3M0_9GLOM</name>
<organism evidence="1 2">
    <name type="scientific">Acaulospora colombiana</name>
    <dbReference type="NCBI Taxonomy" id="27376"/>
    <lineage>
        <taxon>Eukaryota</taxon>
        <taxon>Fungi</taxon>
        <taxon>Fungi incertae sedis</taxon>
        <taxon>Mucoromycota</taxon>
        <taxon>Glomeromycotina</taxon>
        <taxon>Glomeromycetes</taxon>
        <taxon>Diversisporales</taxon>
        <taxon>Acaulosporaceae</taxon>
        <taxon>Acaulospora</taxon>
    </lineage>
</organism>
<dbReference type="EMBL" id="CAJVPT010044567">
    <property type="protein sequence ID" value="CAG8734557.1"/>
    <property type="molecule type" value="Genomic_DNA"/>
</dbReference>
<comment type="caution">
    <text evidence="1">The sequence shown here is derived from an EMBL/GenBank/DDBJ whole genome shotgun (WGS) entry which is preliminary data.</text>
</comment>
<protein>
    <submittedName>
        <fullName evidence="1">6245_t:CDS:1</fullName>
    </submittedName>
</protein>
<evidence type="ECO:0000313" key="2">
    <source>
        <dbReference type="Proteomes" id="UP000789525"/>
    </source>
</evidence>
<evidence type="ECO:0000313" key="1">
    <source>
        <dbReference type="EMBL" id="CAG8734557.1"/>
    </source>
</evidence>
<feature type="non-terminal residue" evidence="1">
    <location>
        <position position="1"/>
    </location>
</feature>
<accession>A0ACA9Q3M0</accession>
<gene>
    <name evidence="1" type="ORF">ACOLOM_LOCUS11829</name>
</gene>
<proteinExistence type="predicted"/>
<keyword evidence="2" id="KW-1185">Reference proteome</keyword>
<sequence>WMLKLLTMRGHYKRRKMVWDWSMVWARKDTISTSDRDYLSWTLVWLDRGRQQIPGGGVIQSLEILDVSNNKIKAFPERPGTLVNLKVLHLGENRITALPSYFPGFRALELLIIDQNPIEWPPPHVLSANANSTDAQVAARWVSRIQGWIRDHLARHERSSIDDSSSDWRPE</sequence>
<feature type="non-terminal residue" evidence="1">
    <location>
        <position position="171"/>
    </location>
</feature>
<dbReference type="Proteomes" id="UP000789525">
    <property type="component" value="Unassembled WGS sequence"/>
</dbReference>